<evidence type="ECO:0000256" key="3">
    <source>
        <dbReference type="ARBA" id="ARBA00022448"/>
    </source>
</evidence>
<evidence type="ECO:0000313" key="11">
    <source>
        <dbReference type="Proteomes" id="UP001142078"/>
    </source>
</evidence>
<protein>
    <submittedName>
        <fullName evidence="10">Energy-coupling factor ABC transporter ATP-binding protein</fullName>
    </submittedName>
</protein>
<keyword evidence="6 10" id="KW-0067">ATP-binding</keyword>
<evidence type="ECO:0000259" key="9">
    <source>
        <dbReference type="PROSITE" id="PS50893"/>
    </source>
</evidence>
<keyword evidence="3" id="KW-0813">Transport</keyword>
<reference evidence="10" key="1">
    <citation type="submission" date="2022-07" db="EMBL/GenBank/DDBJ databases">
        <title>Enhanced cultured diversity of the mouse gut microbiota enables custom-made synthetic communities.</title>
        <authorList>
            <person name="Afrizal A."/>
        </authorList>
    </citation>
    <scope>NUCLEOTIDE SEQUENCE</scope>
    <source>
        <strain evidence="10">DSM 29482</strain>
    </source>
</reference>
<dbReference type="InterPro" id="IPR015856">
    <property type="entry name" value="ABC_transpr_CbiO/EcfA_su"/>
</dbReference>
<dbReference type="EMBL" id="JANJZL010000003">
    <property type="protein sequence ID" value="MCR2043682.1"/>
    <property type="molecule type" value="Genomic_DNA"/>
</dbReference>
<dbReference type="PROSITE" id="PS00211">
    <property type="entry name" value="ABC_TRANSPORTER_1"/>
    <property type="match status" value="1"/>
</dbReference>
<evidence type="ECO:0000313" key="10">
    <source>
        <dbReference type="EMBL" id="MCR2043682.1"/>
    </source>
</evidence>
<dbReference type="RefSeq" id="WP_050069748.1">
    <property type="nucleotide sequence ID" value="NZ_JANJZL010000003.1"/>
</dbReference>
<sequence length="226" mass="26046">MNLLEYIEFRNTSFEYIKDKKVINSISTKVYKDDITAIVGPNGSGKTTLGKLMTGILKPTFGKVYMFNKDIKYMTLGQVGKQVGYLFQNPEKQFFSCTVEEEIGFVLKIKGFDREYIDKKVEYLLELFQLDHLKEAFPLKLSQGEKQRLAIAAILANEPEYLILDEPTKGLDMDRKTTLVNILEKLNEKGIGITLISHDYNLVNQISNRVIEIYRGEIVEDRRNKD</sequence>
<dbReference type="InterPro" id="IPR027417">
    <property type="entry name" value="P-loop_NTPase"/>
</dbReference>
<comment type="similarity">
    <text evidence="2">Belongs to the ABC transporter superfamily.</text>
</comment>
<dbReference type="OrthoDB" id="501320at2"/>
<dbReference type="Proteomes" id="UP001142078">
    <property type="component" value="Unassembled WGS sequence"/>
</dbReference>
<name>A0A9X2S6J3_9FIRM</name>
<dbReference type="Pfam" id="PF00005">
    <property type="entry name" value="ABC_tran"/>
    <property type="match status" value="1"/>
</dbReference>
<dbReference type="GO" id="GO:0042626">
    <property type="term" value="F:ATPase-coupled transmembrane transporter activity"/>
    <property type="evidence" value="ECO:0007669"/>
    <property type="project" value="TreeGrafter"/>
</dbReference>
<evidence type="ECO:0000256" key="8">
    <source>
        <dbReference type="ARBA" id="ARBA00023136"/>
    </source>
</evidence>
<dbReference type="PROSITE" id="PS50893">
    <property type="entry name" value="ABC_TRANSPORTER_2"/>
    <property type="match status" value="1"/>
</dbReference>
<evidence type="ECO:0000256" key="6">
    <source>
        <dbReference type="ARBA" id="ARBA00022840"/>
    </source>
</evidence>
<proteinExistence type="inferred from homology"/>
<evidence type="ECO:0000256" key="7">
    <source>
        <dbReference type="ARBA" id="ARBA00022967"/>
    </source>
</evidence>
<evidence type="ECO:0000256" key="5">
    <source>
        <dbReference type="ARBA" id="ARBA00022741"/>
    </source>
</evidence>
<dbReference type="CDD" id="cd03225">
    <property type="entry name" value="ABC_cobalt_CbiO_domain1"/>
    <property type="match status" value="1"/>
</dbReference>
<keyword evidence="8" id="KW-0472">Membrane</keyword>
<keyword evidence="11" id="KW-1185">Reference proteome</keyword>
<dbReference type="GO" id="GO:0016887">
    <property type="term" value="F:ATP hydrolysis activity"/>
    <property type="evidence" value="ECO:0007669"/>
    <property type="project" value="InterPro"/>
</dbReference>
<keyword evidence="7" id="KW-1278">Translocase</keyword>
<feature type="domain" description="ABC transporter" evidence="9">
    <location>
        <begin position="7"/>
        <end position="226"/>
    </location>
</feature>
<keyword evidence="5" id="KW-0547">Nucleotide-binding</keyword>
<evidence type="ECO:0000256" key="2">
    <source>
        <dbReference type="ARBA" id="ARBA00005417"/>
    </source>
</evidence>
<keyword evidence="4" id="KW-1003">Cell membrane</keyword>
<dbReference type="AlphaFoldDB" id="A0A9X2S6J3"/>
<dbReference type="SMART" id="SM00382">
    <property type="entry name" value="AAA"/>
    <property type="match status" value="1"/>
</dbReference>
<comment type="caution">
    <text evidence="10">The sequence shown here is derived from an EMBL/GenBank/DDBJ whole genome shotgun (WGS) entry which is preliminary data.</text>
</comment>
<evidence type="ECO:0000256" key="4">
    <source>
        <dbReference type="ARBA" id="ARBA00022475"/>
    </source>
</evidence>
<comment type="subcellular location">
    <subcellularLocation>
        <location evidence="1">Cell membrane</location>
        <topology evidence="1">Peripheral membrane protein</topology>
    </subcellularLocation>
</comment>
<accession>A0A9X2S6J3</accession>
<dbReference type="InterPro" id="IPR003593">
    <property type="entry name" value="AAA+_ATPase"/>
</dbReference>
<dbReference type="GO" id="GO:0005524">
    <property type="term" value="F:ATP binding"/>
    <property type="evidence" value="ECO:0007669"/>
    <property type="project" value="UniProtKB-KW"/>
</dbReference>
<dbReference type="GO" id="GO:0043190">
    <property type="term" value="C:ATP-binding cassette (ABC) transporter complex"/>
    <property type="evidence" value="ECO:0007669"/>
    <property type="project" value="TreeGrafter"/>
</dbReference>
<dbReference type="InterPro" id="IPR017871">
    <property type="entry name" value="ABC_transporter-like_CS"/>
</dbReference>
<evidence type="ECO:0000256" key="1">
    <source>
        <dbReference type="ARBA" id="ARBA00004202"/>
    </source>
</evidence>
<dbReference type="PANTHER" id="PTHR43553">
    <property type="entry name" value="HEAVY METAL TRANSPORTER"/>
    <property type="match status" value="1"/>
</dbReference>
<dbReference type="InterPro" id="IPR003439">
    <property type="entry name" value="ABC_transporter-like_ATP-bd"/>
</dbReference>
<dbReference type="Gene3D" id="3.40.50.300">
    <property type="entry name" value="P-loop containing nucleotide triphosphate hydrolases"/>
    <property type="match status" value="1"/>
</dbReference>
<organism evidence="10 11">
    <name type="scientific">Anaerosalibacter massiliensis</name>
    <dbReference type="NCBI Taxonomy" id="1347392"/>
    <lineage>
        <taxon>Bacteria</taxon>
        <taxon>Bacillati</taxon>
        <taxon>Bacillota</taxon>
        <taxon>Tissierellia</taxon>
        <taxon>Tissierellales</taxon>
        <taxon>Sporanaerobacteraceae</taxon>
        <taxon>Anaerosalibacter</taxon>
    </lineage>
</organism>
<dbReference type="InterPro" id="IPR050095">
    <property type="entry name" value="ECF_ABC_transporter_ATP-bd"/>
</dbReference>
<gene>
    <name evidence="10" type="ORF">NSA23_06065</name>
</gene>
<dbReference type="SUPFAM" id="SSF52540">
    <property type="entry name" value="P-loop containing nucleoside triphosphate hydrolases"/>
    <property type="match status" value="1"/>
</dbReference>